<proteinExistence type="predicted"/>
<evidence type="ECO:0000313" key="1">
    <source>
        <dbReference type="EMBL" id="MDN5201190.1"/>
    </source>
</evidence>
<evidence type="ECO:0008006" key="3">
    <source>
        <dbReference type="Google" id="ProtNLM"/>
    </source>
</evidence>
<organism evidence="1 2">
    <name type="scientific">Splendidivirga corallicola</name>
    <dbReference type="NCBI Taxonomy" id="3051826"/>
    <lineage>
        <taxon>Bacteria</taxon>
        <taxon>Pseudomonadati</taxon>
        <taxon>Bacteroidota</taxon>
        <taxon>Cytophagia</taxon>
        <taxon>Cytophagales</taxon>
        <taxon>Splendidivirgaceae</taxon>
        <taxon>Splendidivirga</taxon>
    </lineage>
</organism>
<dbReference type="EMBL" id="JAUJEA010000002">
    <property type="protein sequence ID" value="MDN5201190.1"/>
    <property type="molecule type" value="Genomic_DNA"/>
</dbReference>
<reference evidence="1" key="1">
    <citation type="submission" date="2023-06" db="EMBL/GenBank/DDBJ databases">
        <title>Genomic of Parafulvivirga corallium.</title>
        <authorList>
            <person name="Wang G."/>
        </authorList>
    </citation>
    <scope>NUCLEOTIDE SEQUENCE</scope>
    <source>
        <strain evidence="1">BMA10</strain>
    </source>
</reference>
<name>A0ABT8KKF2_9BACT</name>
<accession>A0ABT8KKF2</accession>
<keyword evidence="2" id="KW-1185">Reference proteome</keyword>
<protein>
    <recommendedName>
        <fullName evidence="3">DUF4105 domain-containing protein</fullName>
    </recommendedName>
</protein>
<dbReference type="Proteomes" id="UP001172082">
    <property type="component" value="Unassembled WGS sequence"/>
</dbReference>
<gene>
    <name evidence="1" type="ORF">QQ008_07450</name>
</gene>
<evidence type="ECO:0000313" key="2">
    <source>
        <dbReference type="Proteomes" id="UP001172082"/>
    </source>
</evidence>
<comment type="caution">
    <text evidence="1">The sequence shown here is derived from an EMBL/GenBank/DDBJ whole genome shotgun (WGS) entry which is preliminary data.</text>
</comment>
<sequence>MRRFTSFVRKVSRVFITLLLFILIISLTISHKVKTRVISSRIPNVQEISDTLRLHFIHGSTVKQDCSYSKSRLGGKLGGHVELELNNYVYGFLYDSLPIHVFVLSDNLNSKFEKKHRNIWIDGVTDEMITTIEIPISLKQYNRLDSIMEHYYHKEPYDYAFFGQRCTSSTAEILSDAGIFGKFSNFESAVGFFYPRTLRFAMLKYATENSLEVRVKKGIACRDWEH</sequence>
<dbReference type="RefSeq" id="WP_346751216.1">
    <property type="nucleotide sequence ID" value="NZ_JAUJEA010000002.1"/>
</dbReference>